<keyword evidence="4" id="KW-1185">Reference proteome</keyword>
<dbReference type="Pfam" id="PF13439">
    <property type="entry name" value="Glyco_transf_4"/>
    <property type="match status" value="1"/>
</dbReference>
<evidence type="ECO:0000313" key="3">
    <source>
        <dbReference type="EMBL" id="ALI36076.1"/>
    </source>
</evidence>
<dbReference type="InterPro" id="IPR028098">
    <property type="entry name" value="Glyco_trans_4-like_N"/>
</dbReference>
<dbReference type="Gene3D" id="3.40.50.2000">
    <property type="entry name" value="Glycogen Phosphorylase B"/>
    <property type="match status" value="2"/>
</dbReference>
<evidence type="ECO:0000259" key="1">
    <source>
        <dbReference type="Pfam" id="PF13439"/>
    </source>
</evidence>
<feature type="domain" description="Glycosyltransferase subfamily 4-like N-terminal" evidence="1">
    <location>
        <begin position="25"/>
        <end position="196"/>
    </location>
</feature>
<protein>
    <submittedName>
        <fullName evidence="3">Uncharacterized protein</fullName>
    </submittedName>
</protein>
<evidence type="ECO:0000313" key="4">
    <source>
        <dbReference type="Proteomes" id="UP000058925"/>
    </source>
</evidence>
<dbReference type="AlphaFoldDB" id="A0A654M049"/>
<sequence length="383" mass="45183">MKILHLSTEGLPDWRIEKSALTALNKGHEVVFAGSKSPFIYNRNTFSKIYEVIWTAKARYGFPYYWHMVKKQIYQIIKEVLPDIVHAHNIFSAKMMLEFDIPFVYDDHEFWSRHSQLLLEMDKLNEIQAEKVSLNETIRGVRRRVKRKIINRHVNRLWAKWERELVSSVPTITVSNEIANKLRVIGNSNKIFVVHNFPMKFEVGGLGNPRQHDQLSSVYAGSDGHNKKKYPSRNIDGLTDIFTNNNVGDLTIIGWNGEFSEKIKYTGFLDRNDMYEVMSNNSIGLIPFKKHWSHEYINPNKAYEYAHAGLLVMCTNSFKEIKSVLKEHCVTFDDYEEMKEELLYFKNNMDELYYKRINLFEYARNNLIWELNEKQILEAYKIC</sequence>
<dbReference type="Proteomes" id="UP000058925">
    <property type="component" value="Chromosome"/>
</dbReference>
<dbReference type="Pfam" id="PF13524">
    <property type="entry name" value="Glyco_trans_1_2"/>
    <property type="match status" value="1"/>
</dbReference>
<dbReference type="SUPFAM" id="SSF53756">
    <property type="entry name" value="UDP-Glycosyltransferase/glycogen phosphorylase"/>
    <property type="match status" value="1"/>
</dbReference>
<accession>A0A654M049</accession>
<proteinExistence type="predicted"/>
<gene>
    <name evidence="3" type="ORF">NMY3_01873</name>
</gene>
<reference evidence="4" key="1">
    <citation type="submission" date="2015-10" db="EMBL/GenBank/DDBJ databases">
        <title>Niche specialization of a soil ammonia-oxidizing archaeon, Candidatus Nitrosocosmicus oleophilus.</title>
        <authorList>
            <person name="Jung M.-Y."/>
            <person name="Rhee S.-K."/>
        </authorList>
    </citation>
    <scope>NUCLEOTIDE SEQUENCE [LARGE SCALE GENOMIC DNA]</scope>
    <source>
        <strain evidence="4">MY3</strain>
    </source>
</reference>
<feature type="domain" description="Spore protein YkvP/CgeB glycosyl transferase-like" evidence="2">
    <location>
        <begin position="248"/>
        <end position="351"/>
    </location>
</feature>
<evidence type="ECO:0000259" key="2">
    <source>
        <dbReference type="Pfam" id="PF13524"/>
    </source>
</evidence>
<dbReference type="InterPro" id="IPR055259">
    <property type="entry name" value="YkvP/CgeB_Glyco_trans-like"/>
</dbReference>
<organism evidence="3 4">
    <name type="scientific">Candidatus Nitrosocosmicus oleophilus</name>
    <dbReference type="NCBI Taxonomy" id="1353260"/>
    <lineage>
        <taxon>Archaea</taxon>
        <taxon>Nitrososphaerota</taxon>
        <taxon>Nitrososphaeria</taxon>
        <taxon>Nitrososphaerales</taxon>
        <taxon>Nitrososphaeraceae</taxon>
        <taxon>Candidatus Nitrosocosmicus</taxon>
    </lineage>
</organism>
<dbReference type="EMBL" id="CP012850">
    <property type="protein sequence ID" value="ALI36076.1"/>
    <property type="molecule type" value="Genomic_DNA"/>
</dbReference>
<name>A0A654M049_9ARCH</name>
<dbReference type="KEGG" id="taa:NMY3_01873"/>